<evidence type="ECO:0000259" key="6">
    <source>
        <dbReference type="PROSITE" id="PS50109"/>
    </source>
</evidence>
<dbReference type="CDD" id="cd00082">
    <property type="entry name" value="HisKA"/>
    <property type="match status" value="1"/>
</dbReference>
<keyword evidence="4" id="KW-0902">Two-component regulatory system</keyword>
<dbReference type="RefSeq" id="WP_346041154.1">
    <property type="nucleotide sequence ID" value="NZ_BAAACP010000001.1"/>
</dbReference>
<dbReference type="Gene3D" id="3.30.565.10">
    <property type="entry name" value="Histidine kinase-like ATPase, C-terminal domain"/>
    <property type="match status" value="1"/>
</dbReference>
<feature type="transmembrane region" description="Helical" evidence="5">
    <location>
        <begin position="29"/>
        <end position="45"/>
    </location>
</feature>
<dbReference type="Pfam" id="PF00512">
    <property type="entry name" value="HisKA"/>
    <property type="match status" value="1"/>
</dbReference>
<dbReference type="EC" id="2.7.13.3" evidence="2"/>
<dbReference type="SUPFAM" id="SSF47384">
    <property type="entry name" value="Homodimeric domain of signal transducing histidine kinase"/>
    <property type="match status" value="1"/>
</dbReference>
<keyword evidence="5" id="KW-1133">Transmembrane helix</keyword>
<evidence type="ECO:0000256" key="3">
    <source>
        <dbReference type="ARBA" id="ARBA00022777"/>
    </source>
</evidence>
<dbReference type="InterPro" id="IPR035965">
    <property type="entry name" value="PAS-like_dom_sf"/>
</dbReference>
<dbReference type="Gene3D" id="3.30.450.20">
    <property type="entry name" value="PAS domain"/>
    <property type="match status" value="2"/>
</dbReference>
<gene>
    <name evidence="8" type="ORF">GCM10008917_01710</name>
</gene>
<evidence type="ECO:0000256" key="1">
    <source>
        <dbReference type="ARBA" id="ARBA00000085"/>
    </source>
</evidence>
<accession>A0ABN1LWF9</accession>
<proteinExistence type="predicted"/>
<keyword evidence="5" id="KW-0472">Membrane</keyword>
<dbReference type="Gene3D" id="1.10.287.130">
    <property type="match status" value="1"/>
</dbReference>
<dbReference type="InterPro" id="IPR003661">
    <property type="entry name" value="HisK_dim/P_dom"/>
</dbReference>
<dbReference type="SUPFAM" id="SSF55785">
    <property type="entry name" value="PYP-like sensor domain (PAS domain)"/>
    <property type="match status" value="1"/>
</dbReference>
<dbReference type="InterPro" id="IPR005467">
    <property type="entry name" value="His_kinase_dom"/>
</dbReference>
<keyword evidence="3" id="KW-0808">Transferase</keyword>
<comment type="catalytic activity">
    <reaction evidence="1">
        <text>ATP + protein L-histidine = ADP + protein N-phospho-L-histidine.</text>
        <dbReference type="EC" id="2.7.13.3"/>
    </reaction>
</comment>
<dbReference type="SMART" id="SM00388">
    <property type="entry name" value="HisKA"/>
    <property type="match status" value="1"/>
</dbReference>
<dbReference type="InterPro" id="IPR000014">
    <property type="entry name" value="PAS"/>
</dbReference>
<dbReference type="PANTHER" id="PTHR45569:SF1">
    <property type="entry name" value="SENSOR PROTEIN KDPD"/>
    <property type="match status" value="1"/>
</dbReference>
<feature type="domain" description="PAS" evidence="7">
    <location>
        <begin position="391"/>
        <end position="440"/>
    </location>
</feature>
<dbReference type="InterPro" id="IPR036890">
    <property type="entry name" value="HATPase_C_sf"/>
</dbReference>
<dbReference type="InterPro" id="IPR036097">
    <property type="entry name" value="HisK_dim/P_sf"/>
</dbReference>
<keyword evidence="9" id="KW-1185">Reference proteome</keyword>
<dbReference type="PANTHER" id="PTHR45569">
    <property type="entry name" value="SENSOR PROTEIN KDPD"/>
    <property type="match status" value="1"/>
</dbReference>
<reference evidence="8 9" key="1">
    <citation type="journal article" date="2019" name="Int. J. Syst. Evol. Microbiol.">
        <title>The Global Catalogue of Microorganisms (GCM) 10K type strain sequencing project: providing services to taxonomists for standard genome sequencing and annotation.</title>
        <authorList>
            <consortium name="The Broad Institute Genomics Platform"/>
            <consortium name="The Broad Institute Genome Sequencing Center for Infectious Disease"/>
            <person name="Wu L."/>
            <person name="Ma J."/>
        </authorList>
    </citation>
    <scope>NUCLEOTIDE SEQUENCE [LARGE SCALE GENOMIC DNA]</scope>
    <source>
        <strain evidence="8 9">JCM 6486</strain>
    </source>
</reference>
<evidence type="ECO:0000256" key="5">
    <source>
        <dbReference type="SAM" id="Phobius"/>
    </source>
</evidence>
<dbReference type="InterPro" id="IPR052023">
    <property type="entry name" value="Histidine_kinase_KdpD"/>
</dbReference>
<evidence type="ECO:0000313" key="8">
    <source>
        <dbReference type="EMBL" id="GAA0861220.1"/>
    </source>
</evidence>
<keyword evidence="3" id="KW-0418">Kinase</keyword>
<protein>
    <recommendedName>
        <fullName evidence="2">histidine kinase</fullName>
        <ecNumber evidence="2">2.7.13.3</ecNumber>
    </recommendedName>
</protein>
<dbReference type="PROSITE" id="PS50112">
    <property type="entry name" value="PAS"/>
    <property type="match status" value="1"/>
</dbReference>
<evidence type="ECO:0000256" key="4">
    <source>
        <dbReference type="ARBA" id="ARBA00023012"/>
    </source>
</evidence>
<name>A0ABN1LWF9_9FIRM</name>
<organism evidence="8 9">
    <name type="scientific">Paraclostridium tenue</name>
    <dbReference type="NCBI Taxonomy" id="1737"/>
    <lineage>
        <taxon>Bacteria</taxon>
        <taxon>Bacillati</taxon>
        <taxon>Bacillota</taxon>
        <taxon>Clostridia</taxon>
        <taxon>Peptostreptococcales</taxon>
        <taxon>Peptostreptococcaceae</taxon>
        <taxon>Paraclostridium</taxon>
    </lineage>
</organism>
<evidence type="ECO:0000259" key="7">
    <source>
        <dbReference type="PROSITE" id="PS50112"/>
    </source>
</evidence>
<comment type="caution">
    <text evidence="8">The sequence shown here is derived from an EMBL/GenBank/DDBJ whole genome shotgun (WGS) entry which is preliminary data.</text>
</comment>
<keyword evidence="5" id="KW-0812">Transmembrane</keyword>
<dbReference type="PROSITE" id="PS50109">
    <property type="entry name" value="HIS_KIN"/>
    <property type="match status" value="1"/>
</dbReference>
<sequence>MADKLIYIINLSLLISSIFCITDNKNKKNIRINLIIVLIFFLNFFNFKMLSYIYILSSFFSLNYILIISDYDLKKDKYKNVKLINLVLIISSIIILKYKFKYLSLINILLNSYILLKIFYKRIYETTEKDKHVYKDLQILKDKASSDIKVLKDNEDVTKEIYNTLNNKKEMLNIILEQNNKCVIVIDKYGYISNEDNSFSNTWKEYEFCNYKIKFSHFLSKSVENSTEVLLDVQKVYDIGIEINREVISKDNRYFDCKYTPLKVNNETIGVICIMTDITYKKYSQKMLDFNKIKYKKTIETIPHTIVVTKGEEIIYNNNKNLDIDVYNEDLKDFIINTKVKGNFEGNEKNIGKKYLNISKTNFKENNITKEIAIVRDVTQYKTLLDNIENSSKKYISLVDSIPQGIYIYDFESKKTIYANNVLLNMSGFENVEEFNKSNIIKDISWILNKFGQDVKFIRHKIQNRDGESIDVELGGITLEINNKMKCIGIMNDITEKIKAENIEREITKKRLEYKQKNHFFINMSHELKTPLNLIMSSNQLMESIFKDEIFKNPKGEIAKATKIVKKQSYISLRLIENIITLAKLESDFYKPKLDYYDIVNIVEDIIIEVNKYSKDDGIEFIFDTDIEEKIIKIDPYDIERVILLLFSKIVKQSKSKSIIYVEFSNKNNNVNISIKNKGGYNKYSYLNNQSKENINMNIEVAKSIMKIYEGCIDIFEYEKDIEIVINLRSGNKINYENKKESILNKEAIYAEYSMMNAL</sequence>
<dbReference type="SUPFAM" id="SSF55874">
    <property type="entry name" value="ATPase domain of HSP90 chaperone/DNA topoisomerase II/histidine kinase"/>
    <property type="match status" value="1"/>
</dbReference>
<feature type="transmembrane region" description="Helical" evidence="5">
    <location>
        <begin position="6"/>
        <end position="22"/>
    </location>
</feature>
<evidence type="ECO:0000313" key="9">
    <source>
        <dbReference type="Proteomes" id="UP001400965"/>
    </source>
</evidence>
<dbReference type="Proteomes" id="UP001400965">
    <property type="component" value="Unassembled WGS sequence"/>
</dbReference>
<feature type="domain" description="Histidine kinase" evidence="6">
    <location>
        <begin position="523"/>
        <end position="732"/>
    </location>
</feature>
<dbReference type="EMBL" id="BAAACP010000001">
    <property type="protein sequence ID" value="GAA0861220.1"/>
    <property type="molecule type" value="Genomic_DNA"/>
</dbReference>
<evidence type="ECO:0000256" key="2">
    <source>
        <dbReference type="ARBA" id="ARBA00012438"/>
    </source>
</evidence>